<feature type="transmembrane region" description="Helical" evidence="15">
    <location>
        <begin position="285"/>
        <end position="303"/>
    </location>
</feature>
<dbReference type="EMBL" id="JALJYF010000002">
    <property type="protein sequence ID" value="MCP1727500.1"/>
    <property type="molecule type" value="Genomic_DNA"/>
</dbReference>
<evidence type="ECO:0000256" key="11">
    <source>
        <dbReference type="ARBA" id="ARBA00022967"/>
    </source>
</evidence>
<dbReference type="InterPro" id="IPR006121">
    <property type="entry name" value="HMA_dom"/>
</dbReference>
<feature type="transmembrane region" description="Helical" evidence="15">
    <location>
        <begin position="224"/>
        <end position="249"/>
    </location>
</feature>
<comment type="similarity">
    <text evidence="2 15">Belongs to the cation transport ATPase (P-type) (TC 3.A.3) family. Type IB subfamily.</text>
</comment>
<reference evidence="17 18" key="1">
    <citation type="submission" date="2022-03" db="EMBL/GenBank/DDBJ databases">
        <title>Genomic Encyclopedia of Type Strains, Phase III (KMG-III): the genomes of soil and plant-associated and newly described type strains.</title>
        <authorList>
            <person name="Whitman W."/>
        </authorList>
    </citation>
    <scope>NUCLEOTIDE SEQUENCE [LARGE SCALE GENOMIC DNA]</scope>
    <source>
        <strain evidence="17 18">BSker1</strain>
    </source>
</reference>
<protein>
    <submittedName>
        <fullName evidence="17">Cu2+-exporting ATPase</fullName>
    </submittedName>
</protein>
<dbReference type="InterPro" id="IPR018303">
    <property type="entry name" value="ATPase_P-typ_P_site"/>
</dbReference>
<evidence type="ECO:0000256" key="10">
    <source>
        <dbReference type="ARBA" id="ARBA00022842"/>
    </source>
</evidence>
<dbReference type="PANTHER" id="PTHR43520">
    <property type="entry name" value="ATP7, ISOFORM B"/>
    <property type="match status" value="1"/>
</dbReference>
<dbReference type="Gene3D" id="2.70.150.10">
    <property type="entry name" value="Calcium-transporting ATPase, cytoplasmic transduction domain A"/>
    <property type="match status" value="1"/>
</dbReference>
<evidence type="ECO:0000256" key="15">
    <source>
        <dbReference type="RuleBase" id="RU362081"/>
    </source>
</evidence>
<evidence type="ECO:0000256" key="4">
    <source>
        <dbReference type="ARBA" id="ARBA00022475"/>
    </source>
</evidence>
<feature type="transmembrane region" description="Helical" evidence="15">
    <location>
        <begin position="192"/>
        <end position="212"/>
    </location>
</feature>
<keyword evidence="11" id="KW-1278">Translocase</keyword>
<dbReference type="InterPro" id="IPR027256">
    <property type="entry name" value="P-typ_ATPase_IB"/>
</dbReference>
<dbReference type="NCBIfam" id="TIGR01525">
    <property type="entry name" value="ATPase-IB_hvy"/>
    <property type="match status" value="1"/>
</dbReference>
<dbReference type="Pfam" id="PF00122">
    <property type="entry name" value="E1-E2_ATPase"/>
    <property type="match status" value="1"/>
</dbReference>
<dbReference type="Gene3D" id="3.30.70.100">
    <property type="match status" value="1"/>
</dbReference>
<dbReference type="InterPro" id="IPR023214">
    <property type="entry name" value="HAD_sf"/>
</dbReference>
<keyword evidence="7 15" id="KW-0479">Metal-binding</keyword>
<keyword evidence="12 15" id="KW-1133">Transmembrane helix</keyword>
<dbReference type="SUPFAM" id="SSF55008">
    <property type="entry name" value="HMA, heavy metal-associated domain"/>
    <property type="match status" value="1"/>
</dbReference>
<evidence type="ECO:0000256" key="7">
    <source>
        <dbReference type="ARBA" id="ARBA00022723"/>
    </source>
</evidence>
<dbReference type="InterPro" id="IPR023298">
    <property type="entry name" value="ATPase_P-typ_TM_dom_sf"/>
</dbReference>
<dbReference type="SFLD" id="SFLDS00003">
    <property type="entry name" value="Haloacid_Dehalogenase"/>
    <property type="match status" value="1"/>
</dbReference>
<evidence type="ECO:0000256" key="9">
    <source>
        <dbReference type="ARBA" id="ARBA00022840"/>
    </source>
</evidence>
<dbReference type="InterPro" id="IPR021993">
    <property type="entry name" value="ATPase-cat-bd"/>
</dbReference>
<evidence type="ECO:0000256" key="12">
    <source>
        <dbReference type="ARBA" id="ARBA00022989"/>
    </source>
</evidence>
<dbReference type="InterPro" id="IPR059000">
    <property type="entry name" value="ATPase_P-type_domA"/>
</dbReference>
<evidence type="ECO:0000313" key="17">
    <source>
        <dbReference type="EMBL" id="MCP1727500.1"/>
    </source>
</evidence>
<gene>
    <name evidence="17" type="ORF">J2T60_001500</name>
</gene>
<dbReference type="PROSITE" id="PS00154">
    <property type="entry name" value="ATPASE_E1_E2"/>
    <property type="match status" value="1"/>
</dbReference>
<name>A0ABT1G878_9GAMM</name>
<keyword evidence="18" id="KW-1185">Reference proteome</keyword>
<dbReference type="RefSeq" id="WP_253447773.1">
    <property type="nucleotide sequence ID" value="NZ_JALJYF010000002.1"/>
</dbReference>
<dbReference type="InterPro" id="IPR008250">
    <property type="entry name" value="ATPase_P-typ_transduc_dom_A_sf"/>
</dbReference>
<dbReference type="Gene3D" id="3.40.1110.10">
    <property type="entry name" value="Calcium-transporting ATPase, cytoplasmic domain N"/>
    <property type="match status" value="1"/>
</dbReference>
<dbReference type="InterPro" id="IPR001757">
    <property type="entry name" value="P_typ_ATPase"/>
</dbReference>
<dbReference type="CDD" id="cd00371">
    <property type="entry name" value="HMA"/>
    <property type="match status" value="1"/>
</dbReference>
<dbReference type="Pfam" id="PF00403">
    <property type="entry name" value="HMA"/>
    <property type="match status" value="1"/>
</dbReference>
<organism evidence="17 18">
    <name type="scientific">Natronospira proteinivora</name>
    <dbReference type="NCBI Taxonomy" id="1807133"/>
    <lineage>
        <taxon>Bacteria</taxon>
        <taxon>Pseudomonadati</taxon>
        <taxon>Pseudomonadota</taxon>
        <taxon>Gammaproteobacteria</taxon>
        <taxon>Natronospirales</taxon>
        <taxon>Natronospiraceae</taxon>
        <taxon>Natronospira</taxon>
    </lineage>
</organism>
<feature type="transmembrane region" description="Helical" evidence="15">
    <location>
        <begin position="438"/>
        <end position="460"/>
    </location>
</feature>
<keyword evidence="9 15" id="KW-0067">ATP-binding</keyword>
<keyword evidence="5" id="KW-0597">Phosphoprotein</keyword>
<feature type="domain" description="HMA" evidence="16">
    <location>
        <begin position="104"/>
        <end position="170"/>
    </location>
</feature>
<evidence type="ECO:0000256" key="14">
    <source>
        <dbReference type="ARBA" id="ARBA00023136"/>
    </source>
</evidence>
<dbReference type="PRINTS" id="PR00119">
    <property type="entry name" value="CATATPASE"/>
</dbReference>
<feature type="transmembrane region" description="Helical" evidence="15">
    <location>
        <begin position="261"/>
        <end position="279"/>
    </location>
</feature>
<dbReference type="InterPro" id="IPR044492">
    <property type="entry name" value="P_typ_ATPase_HD_dom"/>
</dbReference>
<keyword evidence="6 15" id="KW-0812">Transmembrane</keyword>
<evidence type="ECO:0000256" key="6">
    <source>
        <dbReference type="ARBA" id="ARBA00022692"/>
    </source>
</evidence>
<evidence type="ECO:0000256" key="13">
    <source>
        <dbReference type="ARBA" id="ARBA00023065"/>
    </source>
</evidence>
<evidence type="ECO:0000256" key="3">
    <source>
        <dbReference type="ARBA" id="ARBA00022448"/>
    </source>
</evidence>
<dbReference type="NCBIfam" id="TIGR01512">
    <property type="entry name" value="ATPase-IB2_Cd"/>
    <property type="match status" value="1"/>
</dbReference>
<dbReference type="CDD" id="cd02079">
    <property type="entry name" value="P-type_ATPase_HM"/>
    <property type="match status" value="1"/>
</dbReference>
<evidence type="ECO:0000256" key="2">
    <source>
        <dbReference type="ARBA" id="ARBA00006024"/>
    </source>
</evidence>
<dbReference type="PANTHER" id="PTHR43520:SF5">
    <property type="entry name" value="CATION-TRANSPORTING P-TYPE ATPASE-RELATED"/>
    <property type="match status" value="1"/>
</dbReference>
<keyword evidence="13" id="KW-0406">Ion transport</keyword>
<dbReference type="SUPFAM" id="SSF81653">
    <property type="entry name" value="Calcium ATPase, transduction domain A"/>
    <property type="match status" value="1"/>
</dbReference>
<dbReference type="Proteomes" id="UP001523550">
    <property type="component" value="Unassembled WGS sequence"/>
</dbReference>
<keyword evidence="10" id="KW-0460">Magnesium</keyword>
<dbReference type="InterPro" id="IPR036163">
    <property type="entry name" value="HMA_dom_sf"/>
</dbReference>
<evidence type="ECO:0000313" key="18">
    <source>
        <dbReference type="Proteomes" id="UP001523550"/>
    </source>
</evidence>
<comment type="subcellular location">
    <subcellularLocation>
        <location evidence="1">Cell membrane</location>
        <topology evidence="1">Multi-pass membrane protein</topology>
    </subcellularLocation>
</comment>
<dbReference type="Gene3D" id="3.40.50.1000">
    <property type="entry name" value="HAD superfamily/HAD-like"/>
    <property type="match status" value="1"/>
</dbReference>
<dbReference type="InterPro" id="IPR023299">
    <property type="entry name" value="ATPase_P-typ_cyto_dom_N"/>
</dbReference>
<evidence type="ECO:0000259" key="16">
    <source>
        <dbReference type="PROSITE" id="PS50846"/>
    </source>
</evidence>
<dbReference type="NCBIfam" id="TIGR01494">
    <property type="entry name" value="ATPase_P-type"/>
    <property type="match status" value="1"/>
</dbReference>
<dbReference type="PRINTS" id="PR00943">
    <property type="entry name" value="CUATPASE"/>
</dbReference>
<proteinExistence type="inferred from homology"/>
<accession>A0ABT1G878</accession>
<dbReference type="SFLD" id="SFLDF00027">
    <property type="entry name" value="p-type_atpase"/>
    <property type="match status" value="1"/>
</dbReference>
<keyword evidence="4 15" id="KW-1003">Cell membrane</keyword>
<evidence type="ECO:0000256" key="5">
    <source>
        <dbReference type="ARBA" id="ARBA00022553"/>
    </source>
</evidence>
<keyword evidence="14 15" id="KW-0472">Membrane</keyword>
<dbReference type="SUPFAM" id="SSF56784">
    <property type="entry name" value="HAD-like"/>
    <property type="match status" value="1"/>
</dbReference>
<feature type="transmembrane region" description="Helical" evidence="15">
    <location>
        <begin position="780"/>
        <end position="806"/>
    </location>
</feature>
<keyword evidence="3" id="KW-0813">Transport</keyword>
<dbReference type="NCBIfam" id="TIGR01511">
    <property type="entry name" value="ATPase-IB1_Cu"/>
    <property type="match status" value="1"/>
</dbReference>
<comment type="caution">
    <text evidence="17">The sequence shown here is derived from an EMBL/GenBank/DDBJ whole genome shotgun (WGS) entry which is preliminary data.</text>
</comment>
<dbReference type="Pfam" id="PF00702">
    <property type="entry name" value="Hydrolase"/>
    <property type="match status" value="1"/>
</dbReference>
<dbReference type="Pfam" id="PF12156">
    <property type="entry name" value="ATPase-cat_bd"/>
    <property type="match status" value="1"/>
</dbReference>
<dbReference type="SFLD" id="SFLDG00002">
    <property type="entry name" value="C1.7:_P-type_atpase_like"/>
    <property type="match status" value="1"/>
</dbReference>
<dbReference type="InterPro" id="IPR036412">
    <property type="entry name" value="HAD-like_sf"/>
</dbReference>
<evidence type="ECO:0000256" key="8">
    <source>
        <dbReference type="ARBA" id="ARBA00022741"/>
    </source>
</evidence>
<dbReference type="SUPFAM" id="SSF81665">
    <property type="entry name" value="Calcium ATPase, transmembrane domain M"/>
    <property type="match status" value="1"/>
</dbReference>
<keyword evidence="8 15" id="KW-0547">Nucleotide-binding</keyword>
<evidence type="ECO:0000256" key="1">
    <source>
        <dbReference type="ARBA" id="ARBA00004651"/>
    </source>
</evidence>
<sequence length="828" mass="88695">MSSMADQAGHTVDTSFHCFHCGEVIPDGIDLSVTFEGREEKVCCHGCQAVSRMILGSGLDAFYRFRPQANGQPEEIPRDASAFERFDEDRVQADFIHRHEDGSKEASLLIDGMYCAACGWLIERGLAEAPGVKEVRVNPATGRALLRWQGDKVRLSQLMAHMDRLGYRPHPVLPDAANEQAQRERRSALRRLIVAGLGMMQAMMFAVALYAGDFHGMDPDHAQFLRIVSMLVATPVILYAGLPIFRGAIRDLRNLAPGMDVPVGLAIGSGYLASVWVTFFGGPEIYFDSVSMFTFFLLTARYVEMAARHKANATTDALATLVPDSATRLNPDGSSEQVPIGDLALGDLLRVLPGETIPADAVIEKGETQVDESMLTGESRPQSRGIGEAVVGGSLNVSNAIEVSVNRLGQDSTVAHIARLLRRAQAERPGLTRLTDRVARVFVSLVLLASAAVFAFWWHLDPAQAFPITLAMLIATCPCALSLATPTALAAGTGHMAGQGLLVTRPDALETLARVSHVMLDKTGTLTRGELSIVESKTVGPRSQAECRELAAALESHSEHPLARAFPQTDTPLSMEEAETYRGLGVSGWIDGQHLRIGRPDWVAALTNNQATLPIDDEEAWVALGDEGGLLALYRLEDPLREDAVTTIATLKAQGLAVEIASGDAPGPVSRVAREIGVDHWQARMHPDDKLARLRELQSQGAVVLMVGDGINDAPVLAGANISVALNQGTALAQTSAGMISLGDRLGSLVDGLKGARDTLKVIRQNLTISACYNASMLPLAAMGLIAPYVAAAGMTLSSVVVVLNARRLARKSSSKRQAPSHKLSAHG</sequence>
<dbReference type="PROSITE" id="PS50846">
    <property type="entry name" value="HMA_2"/>
    <property type="match status" value="1"/>
</dbReference>